<accession>A0A368R7Q9</accession>
<evidence type="ECO:0000313" key="2">
    <source>
        <dbReference type="EMBL" id="RCV26235.1"/>
    </source>
</evidence>
<reference evidence="2" key="2">
    <citation type="submission" date="2015-07" db="EMBL/GenBank/DDBJ databases">
        <authorList>
            <person name="Noorani M."/>
        </authorList>
    </citation>
    <scope>NUCLEOTIDE SEQUENCE</scope>
    <source>
        <strain evidence="2">Yugu1</strain>
    </source>
</reference>
<dbReference type="EMBL" id="CM003532">
    <property type="protein sequence ID" value="RCV26235.1"/>
    <property type="molecule type" value="Genomic_DNA"/>
</dbReference>
<reference evidence="2" key="1">
    <citation type="journal article" date="2012" name="Nat. Biotechnol.">
        <title>Reference genome sequence of the model plant Setaria.</title>
        <authorList>
            <person name="Bennetzen J.L."/>
            <person name="Schmutz J."/>
            <person name="Wang H."/>
            <person name="Percifield R."/>
            <person name="Hawkins J."/>
            <person name="Pontaroli A.C."/>
            <person name="Estep M."/>
            <person name="Feng L."/>
            <person name="Vaughn J.N."/>
            <person name="Grimwood J."/>
            <person name="Jenkins J."/>
            <person name="Barry K."/>
            <person name="Lindquist E."/>
            <person name="Hellsten U."/>
            <person name="Deshpande S."/>
            <person name="Wang X."/>
            <person name="Wu X."/>
            <person name="Mitros T."/>
            <person name="Triplett J."/>
            <person name="Yang X."/>
            <person name="Ye C.Y."/>
            <person name="Mauro-Herrera M."/>
            <person name="Wang L."/>
            <person name="Li P."/>
            <person name="Sharma M."/>
            <person name="Sharma R."/>
            <person name="Ronald P.C."/>
            <person name="Panaud O."/>
            <person name="Kellogg E.A."/>
            <person name="Brutnell T.P."/>
            <person name="Doust A.N."/>
            <person name="Tuskan G.A."/>
            <person name="Rokhsar D."/>
            <person name="Devos K.M."/>
        </authorList>
    </citation>
    <scope>NUCLEOTIDE SEQUENCE [LARGE SCALE GENOMIC DNA]</scope>
    <source>
        <strain evidence="2">Yugu1</strain>
    </source>
</reference>
<dbReference type="AlphaFoldDB" id="A0A368R7Q9"/>
<feature type="region of interest" description="Disordered" evidence="1">
    <location>
        <begin position="21"/>
        <end position="65"/>
    </location>
</feature>
<organism evidence="2">
    <name type="scientific">Setaria italica</name>
    <name type="common">Foxtail millet</name>
    <name type="synonym">Panicum italicum</name>
    <dbReference type="NCBI Taxonomy" id="4555"/>
    <lineage>
        <taxon>Eukaryota</taxon>
        <taxon>Viridiplantae</taxon>
        <taxon>Streptophyta</taxon>
        <taxon>Embryophyta</taxon>
        <taxon>Tracheophyta</taxon>
        <taxon>Spermatophyta</taxon>
        <taxon>Magnoliopsida</taxon>
        <taxon>Liliopsida</taxon>
        <taxon>Poales</taxon>
        <taxon>Poaceae</taxon>
        <taxon>PACMAD clade</taxon>
        <taxon>Panicoideae</taxon>
        <taxon>Panicodae</taxon>
        <taxon>Paniceae</taxon>
        <taxon>Cenchrinae</taxon>
        <taxon>Setaria</taxon>
    </lineage>
</organism>
<name>A0A368R7Q9_SETIT</name>
<feature type="compositionally biased region" description="Low complexity" evidence="1">
    <location>
        <begin position="44"/>
        <end position="55"/>
    </location>
</feature>
<evidence type="ECO:0000256" key="1">
    <source>
        <dbReference type="SAM" id="MobiDB-lite"/>
    </source>
</evidence>
<proteinExistence type="predicted"/>
<gene>
    <name evidence="2" type="ORF">SETIT_5G229500v2</name>
</gene>
<sequence>MAHIGPIPFVGVLLQLSPLSEDDVGPHWKRSGDEPRRHRGRMTKANGNGAKKNQQGGSGMAGGVRKRRLRCGRKEERPPRLLFPFHALRRRLSPPPRIVPAPLPTSAGSVRIPSLPFGRCWVHERLKASPASLRKPLLLCAVDSRRRLDLPQLPRARCPLHAPSPPPLVHAMRAPTVFWDKHADIRRAREENELALNQSREKDEQIKKLRNYSGRVRKMRRIRSWSRTRFRPTWWRKFKMVKTSASLLPYHKYDIGVWVTRIAVTVF</sequence>
<protein>
    <submittedName>
        <fullName evidence="2">Uncharacterized protein</fullName>
    </submittedName>
</protein>
<feature type="compositionally biased region" description="Basic and acidic residues" evidence="1">
    <location>
        <begin position="24"/>
        <end position="36"/>
    </location>
</feature>